<reference evidence="9" key="1">
    <citation type="submission" date="2022-01" db="EMBL/GenBank/DDBJ databases">
        <authorList>
            <person name="King R."/>
        </authorList>
    </citation>
    <scope>NUCLEOTIDE SEQUENCE</scope>
</reference>
<evidence type="ECO:0000256" key="4">
    <source>
        <dbReference type="ARBA" id="ARBA00022777"/>
    </source>
</evidence>
<dbReference type="GO" id="GO:0032958">
    <property type="term" value="P:inositol phosphate biosynthetic process"/>
    <property type="evidence" value="ECO:0007669"/>
    <property type="project" value="InterPro"/>
</dbReference>
<dbReference type="GO" id="GO:0008440">
    <property type="term" value="F:inositol-1,4,5-trisphosphate 3-kinase activity"/>
    <property type="evidence" value="ECO:0007669"/>
    <property type="project" value="TreeGrafter"/>
</dbReference>
<comment type="catalytic activity">
    <reaction evidence="7">
        <text>1D-myo-inositol 1,3,4,6-tetrakisphosphate + ATP = 1D-myo-inositol 1,3,4,5,6-pentakisphosphate + ADP + H(+)</text>
        <dbReference type="Rhea" id="RHEA:12717"/>
        <dbReference type="ChEBI" id="CHEBI:15378"/>
        <dbReference type="ChEBI" id="CHEBI:30616"/>
        <dbReference type="ChEBI" id="CHEBI:57660"/>
        <dbReference type="ChEBI" id="CHEBI:57733"/>
        <dbReference type="ChEBI" id="CHEBI:456216"/>
        <dbReference type="EC" id="2.7.1.140"/>
    </reaction>
</comment>
<dbReference type="GO" id="GO:0005634">
    <property type="term" value="C:nucleus"/>
    <property type="evidence" value="ECO:0007669"/>
    <property type="project" value="TreeGrafter"/>
</dbReference>
<dbReference type="PANTHER" id="PTHR12400:SF51">
    <property type="entry name" value="INOSITOL POLYPHOSPHATE MULTIKINASE"/>
    <property type="match status" value="1"/>
</dbReference>
<dbReference type="AlphaFoldDB" id="A0A9P0D8Q6"/>
<dbReference type="Pfam" id="PF03770">
    <property type="entry name" value="IPK"/>
    <property type="match status" value="1"/>
</dbReference>
<protein>
    <recommendedName>
        <fullName evidence="8">Kinase</fullName>
        <ecNumber evidence="8">2.7.-.-</ecNumber>
    </recommendedName>
</protein>
<comment type="catalytic activity">
    <reaction evidence="6">
        <text>1D-myo-inositol 1,4,5-trisphosphate + 2 ATP = 1D-myo-inositol 1,3,4,5,6-pentakisphosphate + 2 ADP + 2 H(+)</text>
        <dbReference type="Rhea" id="RHEA:32359"/>
        <dbReference type="ChEBI" id="CHEBI:15378"/>
        <dbReference type="ChEBI" id="CHEBI:30616"/>
        <dbReference type="ChEBI" id="CHEBI:57733"/>
        <dbReference type="ChEBI" id="CHEBI:203600"/>
        <dbReference type="ChEBI" id="CHEBI:456216"/>
        <dbReference type="EC" id="2.7.1.151"/>
    </reaction>
</comment>
<keyword evidence="10" id="KW-1185">Reference proteome</keyword>
<gene>
    <name evidence="9" type="ORF">PHAECO_LOCUS365</name>
</gene>
<dbReference type="PANTHER" id="PTHR12400">
    <property type="entry name" value="INOSITOL POLYPHOSPHATE KINASE"/>
    <property type="match status" value="1"/>
</dbReference>
<dbReference type="GO" id="GO:0051765">
    <property type="term" value="F:inositol tetrakisphosphate kinase activity"/>
    <property type="evidence" value="ECO:0007669"/>
    <property type="project" value="TreeGrafter"/>
</dbReference>
<proteinExistence type="inferred from homology"/>
<keyword evidence="3" id="KW-0547">Nucleotide-binding</keyword>
<evidence type="ECO:0000256" key="6">
    <source>
        <dbReference type="ARBA" id="ARBA00036164"/>
    </source>
</evidence>
<dbReference type="EC" id="2.7.-.-" evidence="8"/>
<evidence type="ECO:0000256" key="7">
    <source>
        <dbReference type="ARBA" id="ARBA00036525"/>
    </source>
</evidence>
<dbReference type="Gene3D" id="3.30.470.160">
    <property type="entry name" value="Inositol polyphosphate kinase"/>
    <property type="match status" value="1"/>
</dbReference>
<name>A0A9P0D8Q6_PHACE</name>
<evidence type="ECO:0000313" key="9">
    <source>
        <dbReference type="EMBL" id="CAH1116286.1"/>
    </source>
</evidence>
<dbReference type="EMBL" id="OU896707">
    <property type="protein sequence ID" value="CAH1116286.1"/>
    <property type="molecule type" value="Genomic_DNA"/>
</dbReference>
<dbReference type="Proteomes" id="UP001153737">
    <property type="component" value="Chromosome 1"/>
</dbReference>
<dbReference type="SUPFAM" id="SSF56104">
    <property type="entry name" value="SAICAR synthase-like"/>
    <property type="match status" value="1"/>
</dbReference>
<dbReference type="InterPro" id="IPR005522">
    <property type="entry name" value="IPK"/>
</dbReference>
<sequence length="442" mass="51294">MGKSEVQSLPIHRPETKLICVPANCKTIDVTHFIDAFGKCSVVDELTPPDTPEERDVEETMDIPKGFEIFSHQVAGHKDGKKYIGMLKQDGTIFKPIIKKECGERELDVYNKLQTSMDRTLIQMKNLVPKYFGMRRVLMNGTEYECLVLEDLIKDFKEPCIMDVKIGKRTWDPEATYEKILSEEKKYHECKKDLGFCIPGFQVYQINTNQLVKYGKEYGNTLTKDRVVDVIRTFLNAENGKVCRSLIVQFLAALWQIQYWVRNQRQMRLYSSSVLLVYDARRLREKSKLIKPPAPLKLSRKGSLYRPMSMAALNNERIPTGFSGQLTKDGPILRTPRMPNKVMNLEVPSCVSNNTWHKSIHTLKRTHSFQNNYDKDVQCRKQDYTYLLDELCTEEKSECWATAKMIDFAHVYPAENCDIDKNYLDGIENLVNLFEEFLFESD</sequence>
<reference evidence="9" key="2">
    <citation type="submission" date="2022-10" db="EMBL/GenBank/DDBJ databases">
        <authorList>
            <consortium name="ENA_rothamsted_submissions"/>
            <consortium name="culmorum"/>
            <person name="King R."/>
        </authorList>
    </citation>
    <scope>NUCLEOTIDE SEQUENCE</scope>
</reference>
<dbReference type="GO" id="GO:0005737">
    <property type="term" value="C:cytoplasm"/>
    <property type="evidence" value="ECO:0007669"/>
    <property type="project" value="TreeGrafter"/>
</dbReference>
<dbReference type="GO" id="GO:0005524">
    <property type="term" value="F:ATP binding"/>
    <property type="evidence" value="ECO:0007669"/>
    <property type="project" value="UniProtKB-KW"/>
</dbReference>
<dbReference type="OrthoDB" id="5958943at2759"/>
<evidence type="ECO:0000256" key="1">
    <source>
        <dbReference type="ARBA" id="ARBA00007374"/>
    </source>
</evidence>
<organism evidence="9 10">
    <name type="scientific">Phaedon cochleariae</name>
    <name type="common">Mustard beetle</name>
    <dbReference type="NCBI Taxonomy" id="80249"/>
    <lineage>
        <taxon>Eukaryota</taxon>
        <taxon>Metazoa</taxon>
        <taxon>Ecdysozoa</taxon>
        <taxon>Arthropoda</taxon>
        <taxon>Hexapoda</taxon>
        <taxon>Insecta</taxon>
        <taxon>Pterygota</taxon>
        <taxon>Neoptera</taxon>
        <taxon>Endopterygota</taxon>
        <taxon>Coleoptera</taxon>
        <taxon>Polyphaga</taxon>
        <taxon>Cucujiformia</taxon>
        <taxon>Chrysomeloidea</taxon>
        <taxon>Chrysomelidae</taxon>
        <taxon>Chrysomelinae</taxon>
        <taxon>Chrysomelini</taxon>
        <taxon>Phaedon</taxon>
    </lineage>
</organism>
<keyword evidence="2 8" id="KW-0808">Transferase</keyword>
<dbReference type="InterPro" id="IPR038286">
    <property type="entry name" value="IPK_sf"/>
</dbReference>
<accession>A0A9P0D8Q6</accession>
<comment type="similarity">
    <text evidence="1 8">Belongs to the inositol phosphokinase (IPK) family.</text>
</comment>
<evidence type="ECO:0000256" key="5">
    <source>
        <dbReference type="ARBA" id="ARBA00022840"/>
    </source>
</evidence>
<keyword evidence="4 8" id="KW-0418">Kinase</keyword>
<evidence type="ECO:0000256" key="2">
    <source>
        <dbReference type="ARBA" id="ARBA00022679"/>
    </source>
</evidence>
<evidence type="ECO:0000256" key="8">
    <source>
        <dbReference type="RuleBase" id="RU363090"/>
    </source>
</evidence>
<keyword evidence="5" id="KW-0067">ATP-binding</keyword>
<evidence type="ECO:0000313" key="10">
    <source>
        <dbReference type="Proteomes" id="UP001153737"/>
    </source>
</evidence>
<evidence type="ECO:0000256" key="3">
    <source>
        <dbReference type="ARBA" id="ARBA00022741"/>
    </source>
</evidence>